<comment type="function">
    <text evidence="12">Plays a role in the flagellum-specific transport system.</text>
</comment>
<evidence type="ECO:0000256" key="3">
    <source>
        <dbReference type="ARBA" id="ARBA00022448"/>
    </source>
</evidence>
<feature type="transmembrane region" description="Helical" evidence="12">
    <location>
        <begin position="238"/>
        <end position="258"/>
    </location>
</feature>
<evidence type="ECO:0000256" key="11">
    <source>
        <dbReference type="ARBA" id="ARBA00023225"/>
    </source>
</evidence>
<keyword evidence="9 12" id="KW-0472">Membrane</keyword>
<comment type="subcellular location">
    <subcellularLocation>
        <location evidence="12">Cell membrane</location>
        <topology evidence="12">Multi-pass membrane protein</topology>
    </subcellularLocation>
    <subcellularLocation>
        <location evidence="12">Bacterial flagellum basal body</location>
    </subcellularLocation>
</comment>
<evidence type="ECO:0000256" key="9">
    <source>
        <dbReference type="ARBA" id="ARBA00023136"/>
    </source>
</evidence>
<dbReference type="PROSITE" id="PS01061">
    <property type="entry name" value="FLIP_2"/>
    <property type="match status" value="1"/>
</dbReference>
<dbReference type="InterPro" id="IPR005837">
    <property type="entry name" value="FliP"/>
</dbReference>
<keyword evidence="10" id="KW-0975">Bacterial flagellum</keyword>
<evidence type="ECO:0000313" key="13">
    <source>
        <dbReference type="EMBL" id="HDD44549.1"/>
    </source>
</evidence>
<keyword evidence="13" id="KW-0282">Flagellum</keyword>
<feature type="transmembrane region" description="Helical" evidence="12">
    <location>
        <begin position="55"/>
        <end position="88"/>
    </location>
</feature>
<dbReference type="Pfam" id="PF00813">
    <property type="entry name" value="FliP"/>
    <property type="match status" value="1"/>
</dbReference>
<keyword evidence="13" id="KW-0966">Cell projection</keyword>
<organism evidence="13">
    <name type="scientific">Desulfofervidus auxilii</name>
    <dbReference type="NCBI Taxonomy" id="1621989"/>
    <lineage>
        <taxon>Bacteria</taxon>
        <taxon>Pseudomonadati</taxon>
        <taxon>Thermodesulfobacteriota</taxon>
        <taxon>Candidatus Desulfofervidia</taxon>
        <taxon>Candidatus Desulfofervidales</taxon>
        <taxon>Candidatus Desulfofervidaceae</taxon>
        <taxon>Candidatus Desulfofervidus</taxon>
    </lineage>
</organism>
<evidence type="ECO:0000256" key="8">
    <source>
        <dbReference type="ARBA" id="ARBA00022989"/>
    </source>
</evidence>
<keyword evidence="3 12" id="KW-0813">Transport</keyword>
<evidence type="ECO:0000256" key="2">
    <source>
        <dbReference type="ARBA" id="ARBA00021714"/>
    </source>
</evidence>
<dbReference type="NCBIfam" id="TIGR01103">
    <property type="entry name" value="fliP"/>
    <property type="match status" value="1"/>
</dbReference>
<dbReference type="PROSITE" id="PS01060">
    <property type="entry name" value="FLIP_1"/>
    <property type="match status" value="1"/>
</dbReference>
<feature type="transmembrane region" description="Helical" evidence="12">
    <location>
        <begin position="100"/>
        <end position="120"/>
    </location>
</feature>
<keyword evidence="6 12" id="KW-1005">Bacterial flagellum biogenesis</keyword>
<evidence type="ECO:0000256" key="1">
    <source>
        <dbReference type="ARBA" id="ARBA00006257"/>
    </source>
</evidence>
<gene>
    <name evidence="12 13" type="primary">fliP</name>
    <name evidence="13" type="ORF">ENG63_06800</name>
</gene>
<sequence length="259" mass="29075">MNKCSENKWKLCFIFVLIISELFFFVHPVWCQSLSIPPLNLSVDASLDEPGKLATLLQLLFALTVLSLAPAILIMLTSFTRIVVVLSLLRHALGTQQMPANQIIIGLSLFLTFFIMTPVWNKVNNQALQPYMNEQISAKSAFDRTSQAMKKFMLKQTREKDIALFVKISRGERPGTPDDISLPVLIPSFIISELKTAFQIGFIIYLPFLILDMVVASVLLSMGMMMVPPVMISLPFKLLLFVLADGWYLIVGSLVRSFA</sequence>
<keyword evidence="5 12" id="KW-0812">Transmembrane</keyword>
<dbReference type="Proteomes" id="UP000886289">
    <property type="component" value="Unassembled WGS sequence"/>
</dbReference>
<dbReference type="InterPro" id="IPR005838">
    <property type="entry name" value="T3SS_IM_P"/>
</dbReference>
<keyword evidence="4 12" id="KW-1003">Cell membrane</keyword>
<dbReference type="GO" id="GO:0009425">
    <property type="term" value="C:bacterial-type flagellum basal body"/>
    <property type="evidence" value="ECO:0007669"/>
    <property type="project" value="UniProtKB-SubCell"/>
</dbReference>
<evidence type="ECO:0000256" key="7">
    <source>
        <dbReference type="ARBA" id="ARBA00022927"/>
    </source>
</evidence>
<dbReference type="PANTHER" id="PTHR30587">
    <property type="entry name" value="FLAGELLAR BIOSYNTHETIC PROTEIN FLIP"/>
    <property type="match status" value="1"/>
</dbReference>
<dbReference type="GO" id="GO:0005886">
    <property type="term" value="C:plasma membrane"/>
    <property type="evidence" value="ECO:0007669"/>
    <property type="project" value="UniProtKB-SubCell"/>
</dbReference>
<keyword evidence="11 12" id="KW-1006">Bacterial flagellum protein export</keyword>
<evidence type="ECO:0000256" key="4">
    <source>
        <dbReference type="ARBA" id="ARBA00022475"/>
    </source>
</evidence>
<dbReference type="PRINTS" id="PR00951">
    <property type="entry name" value="FLGBIOSNFLIP"/>
</dbReference>
<keyword evidence="7 12" id="KW-0653">Protein transport</keyword>
<dbReference type="EMBL" id="DRBS01000256">
    <property type="protein sequence ID" value="HDD44549.1"/>
    <property type="molecule type" value="Genomic_DNA"/>
</dbReference>
<evidence type="ECO:0000256" key="5">
    <source>
        <dbReference type="ARBA" id="ARBA00022692"/>
    </source>
</evidence>
<evidence type="ECO:0000256" key="12">
    <source>
        <dbReference type="RuleBase" id="RU362069"/>
    </source>
</evidence>
<dbReference type="PANTHER" id="PTHR30587:SF0">
    <property type="entry name" value="FLAGELLAR BIOSYNTHETIC PROTEIN FLIP"/>
    <property type="match status" value="1"/>
</dbReference>
<feature type="transmembrane region" description="Helical" evidence="12">
    <location>
        <begin position="202"/>
        <end position="226"/>
    </location>
</feature>
<comment type="caution">
    <text evidence="13">The sequence shown here is derived from an EMBL/GenBank/DDBJ whole genome shotgun (WGS) entry which is preliminary data.</text>
</comment>
<dbReference type="NCBIfam" id="NF009438">
    <property type="entry name" value="PRK12797.1"/>
    <property type="match status" value="1"/>
</dbReference>
<dbReference type="GO" id="GO:0044781">
    <property type="term" value="P:bacterial-type flagellum organization"/>
    <property type="evidence" value="ECO:0007669"/>
    <property type="project" value="UniProtKB-UniRule"/>
</dbReference>
<accession>A0A7C0Y621</accession>
<comment type="similarity">
    <text evidence="1 12">Belongs to the FliP/MopC/SpaP family.</text>
</comment>
<keyword evidence="13" id="KW-0969">Cilium</keyword>
<protein>
    <recommendedName>
        <fullName evidence="2 12">Flagellar biosynthetic protein FliP</fullName>
    </recommendedName>
</protein>
<dbReference type="GO" id="GO:0009306">
    <property type="term" value="P:protein secretion"/>
    <property type="evidence" value="ECO:0007669"/>
    <property type="project" value="UniProtKB-UniRule"/>
</dbReference>
<evidence type="ECO:0000256" key="10">
    <source>
        <dbReference type="ARBA" id="ARBA00023143"/>
    </source>
</evidence>
<reference evidence="13" key="1">
    <citation type="journal article" date="2020" name="mSystems">
        <title>Genome- and Community-Level Interaction Insights into Carbon Utilization and Element Cycling Functions of Hydrothermarchaeota in Hydrothermal Sediment.</title>
        <authorList>
            <person name="Zhou Z."/>
            <person name="Liu Y."/>
            <person name="Xu W."/>
            <person name="Pan J."/>
            <person name="Luo Z.H."/>
            <person name="Li M."/>
        </authorList>
    </citation>
    <scope>NUCLEOTIDE SEQUENCE [LARGE SCALE GENOMIC DNA]</scope>
    <source>
        <strain evidence="13">HyVt-233</strain>
    </source>
</reference>
<evidence type="ECO:0000256" key="6">
    <source>
        <dbReference type="ARBA" id="ARBA00022795"/>
    </source>
</evidence>
<proteinExistence type="inferred from homology"/>
<keyword evidence="8 12" id="KW-1133">Transmembrane helix</keyword>
<dbReference type="AlphaFoldDB" id="A0A7C0Y621"/>
<dbReference type="PRINTS" id="PR01302">
    <property type="entry name" value="TYPE3IMPPROT"/>
</dbReference>
<name>A0A7C0Y621_DESA2</name>